<evidence type="ECO:0000313" key="2">
    <source>
        <dbReference type="Proteomes" id="UP001055439"/>
    </source>
</evidence>
<dbReference type="OrthoDB" id="10044893at2759"/>
<dbReference type="InterPro" id="IPR006553">
    <property type="entry name" value="Leu-rich_rpt_Cys-con_subtyp"/>
</dbReference>
<dbReference type="SMART" id="SM00367">
    <property type="entry name" value="LRR_CC"/>
    <property type="match status" value="2"/>
</dbReference>
<dbReference type="InterPro" id="IPR032675">
    <property type="entry name" value="LRR_dom_sf"/>
</dbReference>
<dbReference type="Gene3D" id="3.80.10.10">
    <property type="entry name" value="Ribonuclease Inhibitor"/>
    <property type="match status" value="1"/>
</dbReference>
<organism evidence="1 2">
    <name type="scientific">Musa troglodytarum</name>
    <name type="common">fe'i banana</name>
    <dbReference type="NCBI Taxonomy" id="320322"/>
    <lineage>
        <taxon>Eukaryota</taxon>
        <taxon>Viridiplantae</taxon>
        <taxon>Streptophyta</taxon>
        <taxon>Embryophyta</taxon>
        <taxon>Tracheophyta</taxon>
        <taxon>Spermatophyta</taxon>
        <taxon>Magnoliopsida</taxon>
        <taxon>Liliopsida</taxon>
        <taxon>Zingiberales</taxon>
        <taxon>Musaceae</taxon>
        <taxon>Musa</taxon>
    </lineage>
</organism>
<dbReference type="PANTHER" id="PTHR13382">
    <property type="entry name" value="MITOCHONDRIAL ATP SYNTHASE COUPLING FACTOR B"/>
    <property type="match status" value="1"/>
</dbReference>
<sequence length="404" mass="45335">MALNFPSCSIFSTPCIHTDGESSRLRCERSPLVSRWVTDSGLADVEVACDPLDLLPEDPFGMGLGDLFGWTLLYSSETQFCHDGWMEGCDGWVKESSTEFCVHEAQSGNLESGSDAGESSNCNCSEAFSGGDVGMPHDGLFFCLAYMDVQSLLAMEGVCRSLRVAVQRDNLLWRCMHINSPLSEKITDDILLQLTLRAREYLQCLSMSSCSKITDDGLKQVLDNCPRLKKLSVPGCVRLSLDGIINNLKAFQSRRMPGIDHLKLGGFFIISPQQYGELKMLLGVDQHQQGQPRNPRFYHIHRLSPACYDDFILDIEMCPVCHRYKLVYDCPSESCQEKGPNHCRACDICIGRCVQCGKCVKDCTYVETFFLEYLCSDCWNPPPVLRDTNKVKWPPVLHDTDEVK</sequence>
<dbReference type="GO" id="GO:0005737">
    <property type="term" value="C:cytoplasm"/>
    <property type="evidence" value="ECO:0007669"/>
    <property type="project" value="TreeGrafter"/>
</dbReference>
<dbReference type="InterPro" id="IPR050648">
    <property type="entry name" value="F-box_LRR-repeat"/>
</dbReference>
<evidence type="ECO:0000313" key="1">
    <source>
        <dbReference type="EMBL" id="URD92786.1"/>
    </source>
</evidence>
<name>A0A9E7FCJ2_9LILI</name>
<dbReference type="SUPFAM" id="SSF81383">
    <property type="entry name" value="F-box domain"/>
    <property type="match status" value="1"/>
</dbReference>
<keyword evidence="2" id="KW-1185">Reference proteome</keyword>
<accession>A0A9E7FCJ2</accession>
<reference evidence="1" key="1">
    <citation type="submission" date="2022-05" db="EMBL/GenBank/DDBJ databases">
        <title>The Musa troglodytarum L. genome provides insights into the mechanism of non-climacteric behaviour and enrichment of carotenoids.</title>
        <authorList>
            <person name="Wang J."/>
        </authorList>
    </citation>
    <scope>NUCLEOTIDE SEQUENCE</scope>
    <source>
        <tissue evidence="1">Leaf</tissue>
    </source>
</reference>
<proteinExistence type="predicted"/>
<dbReference type="InterPro" id="IPR036047">
    <property type="entry name" value="F-box-like_dom_sf"/>
</dbReference>
<protein>
    <submittedName>
        <fullName evidence="1">F-box protein</fullName>
    </submittedName>
</protein>
<dbReference type="AlphaFoldDB" id="A0A9E7FCJ2"/>
<dbReference type="PANTHER" id="PTHR13382:SF22">
    <property type="entry name" value="F-BOX PROTEIN SKIP14"/>
    <property type="match status" value="1"/>
</dbReference>
<gene>
    <name evidence="1" type="ORF">MUK42_00655</name>
</gene>
<dbReference type="Proteomes" id="UP001055439">
    <property type="component" value="Chromosome 3"/>
</dbReference>
<dbReference type="SUPFAM" id="SSF52047">
    <property type="entry name" value="RNI-like"/>
    <property type="match status" value="1"/>
</dbReference>
<dbReference type="EMBL" id="CP097505">
    <property type="protein sequence ID" value="URD92786.1"/>
    <property type="molecule type" value="Genomic_DNA"/>
</dbReference>